<accession>A0A9N9K8S1</accession>
<name>A0A9N9K8S1_9GLOM</name>
<comment type="caution">
    <text evidence="1">The sequence shown here is derived from an EMBL/GenBank/DDBJ whole genome shotgun (WGS) entry which is preliminary data.</text>
</comment>
<feature type="non-terminal residue" evidence="1">
    <location>
        <position position="1"/>
    </location>
</feature>
<gene>
    <name evidence="1" type="ORF">DERYTH_LOCUS26458</name>
</gene>
<proteinExistence type="predicted"/>
<dbReference type="EMBL" id="CAJVPY010055424">
    <property type="protein sequence ID" value="CAG8817569.1"/>
    <property type="molecule type" value="Genomic_DNA"/>
</dbReference>
<feature type="non-terminal residue" evidence="1">
    <location>
        <position position="43"/>
    </location>
</feature>
<organism evidence="1 2">
    <name type="scientific">Dentiscutata erythropus</name>
    <dbReference type="NCBI Taxonomy" id="1348616"/>
    <lineage>
        <taxon>Eukaryota</taxon>
        <taxon>Fungi</taxon>
        <taxon>Fungi incertae sedis</taxon>
        <taxon>Mucoromycota</taxon>
        <taxon>Glomeromycotina</taxon>
        <taxon>Glomeromycetes</taxon>
        <taxon>Diversisporales</taxon>
        <taxon>Gigasporaceae</taxon>
        <taxon>Dentiscutata</taxon>
    </lineage>
</organism>
<evidence type="ECO:0000313" key="2">
    <source>
        <dbReference type="Proteomes" id="UP000789405"/>
    </source>
</evidence>
<sequence length="43" mass="4936">NLISNQLGSTLKLNKTQEEVRCSYFVGEVFDIKKIKYETPSVD</sequence>
<keyword evidence="2" id="KW-1185">Reference proteome</keyword>
<dbReference type="Proteomes" id="UP000789405">
    <property type="component" value="Unassembled WGS sequence"/>
</dbReference>
<reference evidence="1" key="1">
    <citation type="submission" date="2021-06" db="EMBL/GenBank/DDBJ databases">
        <authorList>
            <person name="Kallberg Y."/>
            <person name="Tangrot J."/>
            <person name="Rosling A."/>
        </authorList>
    </citation>
    <scope>NUCLEOTIDE SEQUENCE</scope>
    <source>
        <strain evidence="1">MA453B</strain>
    </source>
</reference>
<evidence type="ECO:0000313" key="1">
    <source>
        <dbReference type="EMBL" id="CAG8817569.1"/>
    </source>
</evidence>
<protein>
    <submittedName>
        <fullName evidence="1">20889_t:CDS:1</fullName>
    </submittedName>
</protein>
<dbReference type="AlphaFoldDB" id="A0A9N9K8S1"/>